<evidence type="ECO:0000313" key="2">
    <source>
        <dbReference type="WBParaSite" id="PDA_v2.g16278.t1"/>
    </source>
</evidence>
<evidence type="ECO:0000313" key="1">
    <source>
        <dbReference type="Proteomes" id="UP000887578"/>
    </source>
</evidence>
<protein>
    <submittedName>
        <fullName evidence="2">Uncharacterized protein</fullName>
    </submittedName>
</protein>
<dbReference type="AlphaFoldDB" id="A0A914PDN9"/>
<accession>A0A914PDN9</accession>
<sequence length="80" mass="9602">MEYSSFDEIICPFNTEWKFHKADFMDLVDTENDFALKDFEAGCLKGKPYFAYNIPGLRYYLEIHPNGYCYNREFITNNIY</sequence>
<name>A0A914PDN9_9BILA</name>
<dbReference type="Proteomes" id="UP000887578">
    <property type="component" value="Unplaced"/>
</dbReference>
<keyword evidence="1" id="KW-1185">Reference proteome</keyword>
<organism evidence="1 2">
    <name type="scientific">Panagrolaimus davidi</name>
    <dbReference type="NCBI Taxonomy" id="227884"/>
    <lineage>
        <taxon>Eukaryota</taxon>
        <taxon>Metazoa</taxon>
        <taxon>Ecdysozoa</taxon>
        <taxon>Nematoda</taxon>
        <taxon>Chromadorea</taxon>
        <taxon>Rhabditida</taxon>
        <taxon>Tylenchina</taxon>
        <taxon>Panagrolaimomorpha</taxon>
        <taxon>Panagrolaimoidea</taxon>
        <taxon>Panagrolaimidae</taxon>
        <taxon>Panagrolaimus</taxon>
    </lineage>
</organism>
<reference evidence="2" key="1">
    <citation type="submission" date="2022-11" db="UniProtKB">
        <authorList>
            <consortium name="WormBaseParasite"/>
        </authorList>
    </citation>
    <scope>IDENTIFICATION</scope>
</reference>
<proteinExistence type="predicted"/>
<dbReference type="WBParaSite" id="PDA_v2.g16278.t1">
    <property type="protein sequence ID" value="PDA_v2.g16278.t1"/>
    <property type="gene ID" value="PDA_v2.g16278"/>
</dbReference>